<dbReference type="EMBL" id="VSSQ01019538">
    <property type="protein sequence ID" value="MPM63656.1"/>
    <property type="molecule type" value="Genomic_DNA"/>
</dbReference>
<feature type="transmembrane region" description="Helical" evidence="5">
    <location>
        <begin position="216"/>
        <end position="236"/>
    </location>
</feature>
<feature type="transmembrane region" description="Helical" evidence="5">
    <location>
        <begin position="93"/>
        <end position="112"/>
    </location>
</feature>
<comment type="caution">
    <text evidence="7">The sequence shown here is derived from an EMBL/GenBank/DDBJ whole genome shotgun (WGS) entry which is preliminary data.</text>
</comment>
<evidence type="ECO:0000256" key="5">
    <source>
        <dbReference type="SAM" id="Phobius"/>
    </source>
</evidence>
<feature type="transmembrane region" description="Helical" evidence="5">
    <location>
        <begin position="34"/>
        <end position="55"/>
    </location>
</feature>
<dbReference type="AlphaFoldDB" id="A0A645BEX0"/>
<evidence type="ECO:0000259" key="6">
    <source>
        <dbReference type="Pfam" id="PF00892"/>
    </source>
</evidence>
<evidence type="ECO:0000256" key="3">
    <source>
        <dbReference type="ARBA" id="ARBA00022989"/>
    </source>
</evidence>
<comment type="subcellular location">
    <subcellularLocation>
        <location evidence="1">Membrane</location>
        <topology evidence="1">Multi-pass membrane protein</topology>
    </subcellularLocation>
</comment>
<reference evidence="7" key="1">
    <citation type="submission" date="2019-08" db="EMBL/GenBank/DDBJ databases">
        <authorList>
            <person name="Kucharzyk K."/>
            <person name="Murdoch R.W."/>
            <person name="Higgins S."/>
            <person name="Loffler F."/>
        </authorList>
    </citation>
    <scope>NUCLEOTIDE SEQUENCE</scope>
</reference>
<dbReference type="InterPro" id="IPR000620">
    <property type="entry name" value="EamA_dom"/>
</dbReference>
<dbReference type="Pfam" id="PF00892">
    <property type="entry name" value="EamA"/>
    <property type="match status" value="2"/>
</dbReference>
<evidence type="ECO:0000256" key="4">
    <source>
        <dbReference type="ARBA" id="ARBA00023136"/>
    </source>
</evidence>
<dbReference type="PANTHER" id="PTHR32322">
    <property type="entry name" value="INNER MEMBRANE TRANSPORTER"/>
    <property type="match status" value="1"/>
</dbReference>
<dbReference type="SUPFAM" id="SSF103481">
    <property type="entry name" value="Multidrug resistance efflux transporter EmrE"/>
    <property type="match status" value="2"/>
</dbReference>
<dbReference type="InterPro" id="IPR050638">
    <property type="entry name" value="AA-Vitamin_Transporters"/>
</dbReference>
<feature type="transmembrane region" description="Helical" evidence="5">
    <location>
        <begin position="181"/>
        <end position="204"/>
    </location>
</feature>
<organism evidence="7">
    <name type="scientific">bioreactor metagenome</name>
    <dbReference type="NCBI Taxonomy" id="1076179"/>
    <lineage>
        <taxon>unclassified sequences</taxon>
        <taxon>metagenomes</taxon>
        <taxon>ecological metagenomes</taxon>
    </lineage>
</organism>
<feature type="domain" description="EamA" evidence="6">
    <location>
        <begin position="4"/>
        <end position="135"/>
    </location>
</feature>
<evidence type="ECO:0000313" key="7">
    <source>
        <dbReference type="EMBL" id="MPM63656.1"/>
    </source>
</evidence>
<dbReference type="InterPro" id="IPR037185">
    <property type="entry name" value="EmrE-like"/>
</dbReference>
<name>A0A645BEX0_9ZZZZ</name>
<protein>
    <recommendedName>
        <fullName evidence="6">EamA domain-containing protein</fullName>
    </recommendedName>
</protein>
<accession>A0A645BEX0</accession>
<feature type="transmembrane region" description="Helical" evidence="5">
    <location>
        <begin position="242"/>
        <end position="263"/>
    </location>
</feature>
<feature type="transmembrane region" description="Helical" evidence="5">
    <location>
        <begin position="61"/>
        <end position="81"/>
    </location>
</feature>
<evidence type="ECO:0000256" key="2">
    <source>
        <dbReference type="ARBA" id="ARBA00022692"/>
    </source>
</evidence>
<dbReference type="GO" id="GO:0016020">
    <property type="term" value="C:membrane"/>
    <property type="evidence" value="ECO:0007669"/>
    <property type="project" value="UniProtKB-SubCell"/>
</dbReference>
<keyword evidence="4 5" id="KW-0472">Membrane</keyword>
<keyword evidence="3 5" id="KW-1133">Transmembrane helix</keyword>
<feature type="transmembrane region" description="Helical" evidence="5">
    <location>
        <begin position="6"/>
        <end position="22"/>
    </location>
</feature>
<keyword evidence="2 5" id="KW-0812">Transmembrane</keyword>
<sequence length="287" mass="31813">MILAYIALIGRIIMLGFERIVVKKLGTGANPSAALMLFVGLAALFLFPFAIAIILKGNIDWLFLKYVATSSLIYAFAFLLYIKSLAEGEASLVAPLSNFNILFLLFLSIIFLSETLSVSKVVGFLVLLYGATFLNKQKNIYSSVKALLIDRPCQMMMISSLLVAVGRVIDKGNSTSASPVLYSFFLYLFIAIYLGFFMFLKGTAKEVFILFKDRPWVSLISGFINAYAYLCLLVSFKSIEVSIAEPLSMLSMVVTVILSSILLGEDIRYRIKGVIFMFVGAWFLCIA</sequence>
<dbReference type="Gene3D" id="1.10.3730.20">
    <property type="match status" value="2"/>
</dbReference>
<evidence type="ECO:0000256" key="1">
    <source>
        <dbReference type="ARBA" id="ARBA00004141"/>
    </source>
</evidence>
<gene>
    <name evidence="7" type="ORF">SDC9_110537</name>
</gene>
<feature type="domain" description="EamA" evidence="6">
    <location>
        <begin position="155"/>
        <end position="284"/>
    </location>
</feature>
<dbReference type="PANTHER" id="PTHR32322:SF2">
    <property type="entry name" value="EAMA DOMAIN-CONTAINING PROTEIN"/>
    <property type="match status" value="1"/>
</dbReference>
<proteinExistence type="predicted"/>